<evidence type="ECO:0000313" key="4">
    <source>
        <dbReference type="Proteomes" id="UP000813463"/>
    </source>
</evidence>
<feature type="signal peptide" evidence="1">
    <location>
        <begin position="1"/>
        <end position="23"/>
    </location>
</feature>
<dbReference type="Proteomes" id="UP000813463">
    <property type="component" value="Chromosome 4"/>
</dbReference>
<dbReference type="InterPro" id="IPR049046">
    <property type="entry name" value="Beta-AFase-like_GH127_middle"/>
</dbReference>
<sequence>MRFLLKSHVLLSSFLLFLSGCLAQTTKECTNFPNIFPSKTFRYEFMTSKNETWKKEVMSHDHNYHLTPTDEVAWSTLFPRKLLREEDEFSWNVMYKKIKYSKTNIKGNFLNEIPLDNVRLDPQSLHGKAQQTNLEYLMILNVDNLAWSFRKTAGLATPGTPYGGWEAPNIELRGHFVGHYLSATAQMWASTHNETLKAKMTSLVSALKECQDAMKTGYLSAFPPELFDRFEAVQHVWAPYYTIHKIMAGLLDQYNYAKNTQALQMVTSMANYFFIRVRNVIKKYTIERHWMSQNEETGGMNDVLYRLYMVTGDQKHLLLAHLFDKPCFLGLLAMKADDISGFHSNTHIPIVIGAQMRYEVTGDELYKEIGTFFLDLVNSTHSYATGGTSEDEFWHDPMRLGDRLQTENEESCTTYNMLKVSRNLFRWTKEMIYSDYYERALTNGVLSIQRGTDPGVMIYMLPLGHGVTKRGGNHGWGTQFDSFWCCYGTGIESFSKLGDSIYFEETGKVPGLYVIQYIPSSLDWTSAHISLTQVVDNVVSWDQSLKIKIKISAKEGSGTAALNFRVPSWTSSSDAKASLNGNDFPLTNPGSFLTISKNWGNGDEVSLQFPLVLRTEFIQDDRPDYASLQAILYGPYLLAGLSKGDYDIQTGSVNSISDWITPIPADYNSHLVSFTQQNGNANFFLSNQNQVLTMQGTVEAENDSYVHATFRLISTSKEKGSLIGKPVMIEPFDFPGMVVAHQGGGKSLTIIDANADKQSTEFFVVKGVNGKDGMVSLKTKDGCFVYSDRNVMLKCESGTSPDSSFKDAVSFVWNEGVKKYNAISFVAKGLRRSYVLEPLLNMKNESYNVYFNITK</sequence>
<dbReference type="InterPro" id="IPR012878">
    <property type="entry name" value="Beta-AFase-like_GH127_cat"/>
</dbReference>
<feature type="chain" id="PRO_5040300100" evidence="1">
    <location>
        <begin position="24"/>
        <end position="855"/>
    </location>
</feature>
<dbReference type="InterPro" id="IPR008928">
    <property type="entry name" value="6-hairpin_glycosidase_sf"/>
</dbReference>
<keyword evidence="1" id="KW-0732">Signal</keyword>
<dbReference type="SUPFAM" id="SSF48208">
    <property type="entry name" value="Six-hairpin glycosidases"/>
    <property type="match status" value="1"/>
</dbReference>
<evidence type="ECO:0000259" key="2">
    <source>
        <dbReference type="Pfam" id="PF07944"/>
    </source>
</evidence>
<evidence type="ECO:0000313" key="5">
    <source>
        <dbReference type="RefSeq" id="XP_021863004.1"/>
    </source>
</evidence>
<feature type="domain" description="Non-reducing end beta-L-arabinofuranosidase-like GH127 catalytic" evidence="2">
    <location>
        <begin position="117"/>
        <end position="499"/>
    </location>
</feature>
<dbReference type="GeneID" id="110801903"/>
<evidence type="ECO:0000256" key="1">
    <source>
        <dbReference type="SAM" id="SignalP"/>
    </source>
</evidence>
<feature type="domain" description="Non-reducing end beta-L-arabinofuranosidase-like GH127 middle" evidence="3">
    <location>
        <begin position="512"/>
        <end position="611"/>
    </location>
</feature>
<dbReference type="KEGG" id="soe:110801903"/>
<name>A0A9R0K928_SPIOL</name>
<dbReference type="RefSeq" id="XP_021863004.1">
    <property type="nucleotide sequence ID" value="XM_022007312.2"/>
</dbReference>
<protein>
    <submittedName>
        <fullName evidence="5">Uncharacterized protein isoform X1</fullName>
    </submittedName>
</protein>
<dbReference type="Pfam" id="PF20736">
    <property type="entry name" value="Glyco_hydro127M"/>
    <property type="match status" value="1"/>
</dbReference>
<dbReference type="PANTHER" id="PTHR31151:SF0">
    <property type="entry name" value="PROLINE-TRNA LIGASE (DUF1680)"/>
    <property type="match status" value="1"/>
</dbReference>
<keyword evidence="4" id="KW-1185">Reference proteome</keyword>
<dbReference type="PROSITE" id="PS51257">
    <property type="entry name" value="PROKAR_LIPOPROTEIN"/>
    <property type="match status" value="1"/>
</dbReference>
<organism evidence="4 5">
    <name type="scientific">Spinacia oleracea</name>
    <name type="common">Spinach</name>
    <dbReference type="NCBI Taxonomy" id="3562"/>
    <lineage>
        <taxon>Eukaryota</taxon>
        <taxon>Viridiplantae</taxon>
        <taxon>Streptophyta</taxon>
        <taxon>Embryophyta</taxon>
        <taxon>Tracheophyta</taxon>
        <taxon>Spermatophyta</taxon>
        <taxon>Magnoliopsida</taxon>
        <taxon>eudicotyledons</taxon>
        <taxon>Gunneridae</taxon>
        <taxon>Pentapetalae</taxon>
        <taxon>Caryophyllales</taxon>
        <taxon>Chenopodiaceae</taxon>
        <taxon>Chenopodioideae</taxon>
        <taxon>Anserineae</taxon>
        <taxon>Spinacia</taxon>
    </lineage>
</organism>
<dbReference type="Pfam" id="PF07944">
    <property type="entry name" value="Beta-AFase-like_GH127_cat"/>
    <property type="match status" value="1"/>
</dbReference>
<dbReference type="OrthoDB" id="5358475at2759"/>
<evidence type="ECO:0000259" key="3">
    <source>
        <dbReference type="Pfam" id="PF20736"/>
    </source>
</evidence>
<dbReference type="Gene3D" id="2.80.10.50">
    <property type="match status" value="1"/>
</dbReference>
<dbReference type="PANTHER" id="PTHR31151">
    <property type="entry name" value="PROLINE-TRNA LIGASE (DUF1680)"/>
    <property type="match status" value="1"/>
</dbReference>
<gene>
    <name evidence="5" type="primary">LOC110801903</name>
</gene>
<accession>A0A9R0K928</accession>
<proteinExistence type="predicted"/>
<dbReference type="AlphaFoldDB" id="A0A9R0K928"/>
<dbReference type="GO" id="GO:0005975">
    <property type="term" value="P:carbohydrate metabolic process"/>
    <property type="evidence" value="ECO:0007669"/>
    <property type="project" value="InterPro"/>
</dbReference>
<reference evidence="4" key="1">
    <citation type="journal article" date="2021" name="Nat. Commun.">
        <title>Genomic analyses provide insights into spinach domestication and the genetic basis of agronomic traits.</title>
        <authorList>
            <person name="Cai X."/>
            <person name="Sun X."/>
            <person name="Xu C."/>
            <person name="Sun H."/>
            <person name="Wang X."/>
            <person name="Ge C."/>
            <person name="Zhang Z."/>
            <person name="Wang Q."/>
            <person name="Fei Z."/>
            <person name="Jiao C."/>
            <person name="Wang Q."/>
        </authorList>
    </citation>
    <scope>NUCLEOTIDE SEQUENCE [LARGE SCALE GENOMIC DNA]</scope>
    <source>
        <strain evidence="4">cv. Varoflay</strain>
    </source>
</reference>
<reference evidence="5" key="2">
    <citation type="submission" date="2025-08" db="UniProtKB">
        <authorList>
            <consortium name="RefSeq"/>
        </authorList>
    </citation>
    <scope>IDENTIFICATION</scope>
    <source>
        <tissue evidence="5">Leaf</tissue>
    </source>
</reference>